<reference evidence="1 2" key="1">
    <citation type="journal article" date="2004" name="Appl. Environ. Microbiol.">
        <title>Mineralization of individual congeners of linear alkylbenzenesulfonate by defined pairs of heterotrophic bacteria.</title>
        <authorList>
            <person name="Schleheck D."/>
            <person name="Knepper T.P."/>
            <person name="Fischer K."/>
            <person name="Cook A.M."/>
        </authorList>
    </citation>
    <scope>NUCLEOTIDE SEQUENCE [LARGE SCALE GENOMIC DNA]</scope>
    <source>
        <strain evidence="2">DSM 14576 / KF-1</strain>
    </source>
</reference>
<dbReference type="AlphaFoldDB" id="B7X014"/>
<gene>
    <name evidence="1" type="ORF">CtesDRAFT_PD4870</name>
</gene>
<dbReference type="Gene3D" id="3.40.50.720">
    <property type="entry name" value="NAD(P)-binding Rossmann-like Domain"/>
    <property type="match status" value="1"/>
</dbReference>
<comment type="caution">
    <text evidence="1">The sequence shown here is derived from an EMBL/GenBank/DDBJ whole genome shotgun (WGS) entry which is preliminary data.</text>
</comment>
<dbReference type="PRINTS" id="PR00081">
    <property type="entry name" value="GDHRDH"/>
</dbReference>
<dbReference type="InterPro" id="IPR036291">
    <property type="entry name" value="NAD(P)-bd_dom_sf"/>
</dbReference>
<name>B7X014_COMTK</name>
<proteinExistence type="predicted"/>
<dbReference type="Proteomes" id="UP000003039">
    <property type="component" value="Unassembled WGS sequence"/>
</dbReference>
<dbReference type="SUPFAM" id="SSF51735">
    <property type="entry name" value="NAD(P)-binding Rossmann-fold domains"/>
    <property type="match status" value="1"/>
</dbReference>
<dbReference type="PANTHER" id="PTHR44147:SF2">
    <property type="entry name" value="DEHYDROGENASE_REDUCTASE SDR FAMILY MEMBER 1"/>
    <property type="match status" value="1"/>
</dbReference>
<sequence>MKQGNGMNQALVCVVTGASRGVGRGVALALGASGAIVYVTGRSVKEGDSPLPGTIGRTAADVTAAGGHGIAVACDHGDDAQVAALFERVRREHGRLDILVNCAIAIPDALTMPGPFWQKPLEMTGLLDVGLRSTYVASHCAAGLLIAGRGLVVNISSAGSRCYMHGPAYGAGKAGSDKMSFDMAHDFKPAGVSVVSLWPGLVKTERSARVCAVEPDKYGDSFDSAETPQFIGRVILALHGDADCLEQRSGGVFYTAELASQYGVQDIDGAQPPSPRAYFGAPPEFSPVVVE</sequence>
<dbReference type="eggNOG" id="COG1028">
    <property type="taxonomic scope" value="Bacteria"/>
</dbReference>
<dbReference type="EMBL" id="AAUJ02000001">
    <property type="protein sequence ID" value="EED69922.1"/>
    <property type="molecule type" value="Genomic_DNA"/>
</dbReference>
<dbReference type="Pfam" id="PF00106">
    <property type="entry name" value="adh_short"/>
    <property type="match status" value="1"/>
</dbReference>
<evidence type="ECO:0000313" key="1">
    <source>
        <dbReference type="EMBL" id="EED69922.1"/>
    </source>
</evidence>
<protein>
    <submittedName>
        <fullName evidence="1">Short-chain dehydrogenase/reductase SDR</fullName>
    </submittedName>
</protein>
<evidence type="ECO:0000313" key="2">
    <source>
        <dbReference type="Proteomes" id="UP000003039"/>
    </source>
</evidence>
<dbReference type="PANTHER" id="PTHR44147">
    <property type="entry name" value="DEHYDROGENASE/REDUCTASE SDR FAMILY MEMBER 1"/>
    <property type="match status" value="1"/>
</dbReference>
<dbReference type="InterPro" id="IPR002347">
    <property type="entry name" value="SDR_fam"/>
</dbReference>
<accession>B7X014</accession>
<organism evidence="1 2">
    <name type="scientific">Comamonas testosteroni (strain DSM 14576 / KF-1)</name>
    <name type="common">Pseudomonas testosteroni</name>
    <dbReference type="NCBI Taxonomy" id="399795"/>
    <lineage>
        <taxon>Bacteria</taxon>
        <taxon>Pseudomonadati</taxon>
        <taxon>Pseudomonadota</taxon>
        <taxon>Betaproteobacteria</taxon>
        <taxon>Burkholderiales</taxon>
        <taxon>Comamonadaceae</taxon>
        <taxon>Comamonas</taxon>
    </lineage>
</organism>